<dbReference type="Gene3D" id="2.60.200.20">
    <property type="match status" value="1"/>
</dbReference>
<dbReference type="EMBL" id="JAKOGI010000139">
    <property type="protein sequence ID" value="KAJ8442592.1"/>
    <property type="molecule type" value="Genomic_DNA"/>
</dbReference>
<accession>A0A9Q1KH10</accession>
<dbReference type="Proteomes" id="UP001153076">
    <property type="component" value="Unassembled WGS sequence"/>
</dbReference>
<dbReference type="PANTHER" id="PTHR13233:SF0">
    <property type="entry name" value="MICROSPHERULE PROTEIN 1"/>
    <property type="match status" value="1"/>
</dbReference>
<protein>
    <recommendedName>
        <fullName evidence="2">FHA domain-containing protein</fullName>
    </recommendedName>
</protein>
<dbReference type="SMART" id="SM00240">
    <property type="entry name" value="FHA"/>
    <property type="match status" value="1"/>
</dbReference>
<dbReference type="GO" id="GO:0044545">
    <property type="term" value="C:NSL complex"/>
    <property type="evidence" value="ECO:0007669"/>
    <property type="project" value="TreeGrafter"/>
</dbReference>
<dbReference type="PANTHER" id="PTHR13233">
    <property type="entry name" value="MICROSPHERULE PROTEIN 1"/>
    <property type="match status" value="1"/>
</dbReference>
<dbReference type="InterPro" id="IPR037912">
    <property type="entry name" value="MCRS1"/>
</dbReference>
<sequence>MPKVRETEEPAYVLLGRQIDGVAVDIDLGMEGRANMISRHQISPSWPWSLGLLGMGRASTSQELHIQAIIKMDEHGTFYMKNLGKLPIYVGMCLQNVRGFTQSSIIQLTMDHRIRGMSFMFASGKARDGASLESLAKGAVQFSRRFTITELQDRWNSLLYDLNTSIEASVRMIEFERSAFKRTSKLKRPDHSKSKEDHCGTGKRKADSVRKCYYAMRKRMRSEPLNRGNISFPGDSYNISGSEAPSVNNMLLDQLANHFGLEDTSFDHLNVFPQVMRNKAPLCGVGEFANGQPNRLEDSIEQNSVQNEIPLGHSMLVAGNCTRLGQMDPSKKLGEGRHIFQAVEANLVSSSEGIMSPDFGGNTILNSPGTYRETSFSPMHYTSTPPAMPDWKETKDVSVQGLPDDVNIKGNNVLTRETFSITDGGGAGEGTSECNVISLEHNHMSFDEMKISTDRTEGYFGELTDTLFDFTNEEILEDAIDKSYLDGLSSLLLNSPYDANDEMPKTPETKEPVVPVTYPDIVSTDLEEKIGIGDSHLGMHECTSENQYPISASIRSPQFPECCDGVICCTLNTEDPEVPCNDHIVFPSKPRPALGHRRIRNEAHKPVRSSKDDNVHQASEKGTVRTEPKQFGESNSTSHMQFPKIQLNHKVDEFGVKFETSGVELLNRAKSPRPNSERPCHSSLPIKKESSELLLVGESGSCVVDKSCHVSDSGHLQSVAGGINQESQEMLTFRDQGCSGADLMATELGGELVLSDGSEEQYSESDTDIPSFSDVEAMILDMDLEPDDGDSLCNGDVSKYQNEDARAIIRLEQHADSCMQRHIARHGALAMLSRGHSKYYIKKPEVLLGRGTDGVAVDIDLGREGCANLISRCQAVIKMDKDGTFYMKNLGRRSIYVNGQKVQREACVILPSLCSIKGVKVVK</sequence>
<dbReference type="AlphaFoldDB" id="A0A9Q1KH10"/>
<feature type="compositionally biased region" description="Basic and acidic residues" evidence="1">
    <location>
        <begin position="600"/>
        <end position="630"/>
    </location>
</feature>
<dbReference type="PROSITE" id="PS50006">
    <property type="entry name" value="FHA_DOMAIN"/>
    <property type="match status" value="1"/>
</dbReference>
<dbReference type="InterPro" id="IPR008984">
    <property type="entry name" value="SMAD_FHA_dom_sf"/>
</dbReference>
<dbReference type="OrthoDB" id="10262769at2759"/>
<proteinExistence type="predicted"/>
<dbReference type="Pfam" id="PF00498">
    <property type="entry name" value="FHA"/>
    <property type="match status" value="1"/>
</dbReference>
<name>A0A9Q1KH10_9CARY</name>
<dbReference type="GO" id="GO:0045944">
    <property type="term" value="P:positive regulation of transcription by RNA polymerase II"/>
    <property type="evidence" value="ECO:0007669"/>
    <property type="project" value="TreeGrafter"/>
</dbReference>
<evidence type="ECO:0000313" key="4">
    <source>
        <dbReference type="Proteomes" id="UP001153076"/>
    </source>
</evidence>
<keyword evidence="4" id="KW-1185">Reference proteome</keyword>
<dbReference type="GO" id="GO:0002151">
    <property type="term" value="F:G-quadruplex RNA binding"/>
    <property type="evidence" value="ECO:0007669"/>
    <property type="project" value="InterPro"/>
</dbReference>
<feature type="domain" description="FHA" evidence="2">
    <location>
        <begin position="846"/>
        <end position="902"/>
    </location>
</feature>
<comment type="caution">
    <text evidence="3">The sequence shown here is derived from an EMBL/GenBank/DDBJ whole genome shotgun (WGS) entry which is preliminary data.</text>
</comment>
<organism evidence="3 4">
    <name type="scientific">Carnegiea gigantea</name>
    <dbReference type="NCBI Taxonomy" id="171969"/>
    <lineage>
        <taxon>Eukaryota</taxon>
        <taxon>Viridiplantae</taxon>
        <taxon>Streptophyta</taxon>
        <taxon>Embryophyta</taxon>
        <taxon>Tracheophyta</taxon>
        <taxon>Spermatophyta</taxon>
        <taxon>Magnoliopsida</taxon>
        <taxon>eudicotyledons</taxon>
        <taxon>Gunneridae</taxon>
        <taxon>Pentapetalae</taxon>
        <taxon>Caryophyllales</taxon>
        <taxon>Cactineae</taxon>
        <taxon>Cactaceae</taxon>
        <taxon>Cactoideae</taxon>
        <taxon>Echinocereeae</taxon>
        <taxon>Carnegiea</taxon>
    </lineage>
</organism>
<evidence type="ECO:0000313" key="3">
    <source>
        <dbReference type="EMBL" id="KAJ8442592.1"/>
    </source>
</evidence>
<dbReference type="Pfam" id="PF13325">
    <property type="entry name" value="MCRS_N"/>
    <property type="match status" value="1"/>
</dbReference>
<reference evidence="3" key="1">
    <citation type="submission" date="2022-04" db="EMBL/GenBank/DDBJ databases">
        <title>Carnegiea gigantea Genome sequencing and assembly v2.</title>
        <authorList>
            <person name="Copetti D."/>
            <person name="Sanderson M.J."/>
            <person name="Burquez A."/>
            <person name="Wojciechowski M.F."/>
        </authorList>
    </citation>
    <scope>NUCLEOTIDE SEQUENCE</scope>
    <source>
        <strain evidence="3">SGP5-SGP5p</strain>
        <tissue evidence="3">Aerial part</tissue>
    </source>
</reference>
<dbReference type="InterPro" id="IPR025999">
    <property type="entry name" value="MCRS_N"/>
</dbReference>
<feature type="region of interest" description="Disordered" evidence="1">
    <location>
        <begin position="591"/>
        <end position="642"/>
    </location>
</feature>
<dbReference type="InterPro" id="IPR000253">
    <property type="entry name" value="FHA_dom"/>
</dbReference>
<evidence type="ECO:0000256" key="1">
    <source>
        <dbReference type="SAM" id="MobiDB-lite"/>
    </source>
</evidence>
<dbReference type="GO" id="GO:0031011">
    <property type="term" value="C:Ino80 complex"/>
    <property type="evidence" value="ECO:0007669"/>
    <property type="project" value="InterPro"/>
</dbReference>
<dbReference type="GO" id="GO:0071339">
    <property type="term" value="C:MLL1 complex"/>
    <property type="evidence" value="ECO:0007669"/>
    <property type="project" value="InterPro"/>
</dbReference>
<gene>
    <name evidence="3" type="ORF">Cgig2_026534</name>
</gene>
<evidence type="ECO:0000259" key="2">
    <source>
        <dbReference type="PROSITE" id="PS50006"/>
    </source>
</evidence>
<dbReference type="SUPFAM" id="SSF49879">
    <property type="entry name" value="SMAD/FHA domain"/>
    <property type="match status" value="1"/>
</dbReference>